<proteinExistence type="predicted"/>
<accession>A0A9W7DS64</accession>
<organism evidence="2 3">
    <name type="scientific">Triparma retinervis</name>
    <dbReference type="NCBI Taxonomy" id="2557542"/>
    <lineage>
        <taxon>Eukaryota</taxon>
        <taxon>Sar</taxon>
        <taxon>Stramenopiles</taxon>
        <taxon>Ochrophyta</taxon>
        <taxon>Bolidophyceae</taxon>
        <taxon>Parmales</taxon>
        <taxon>Triparmaceae</taxon>
        <taxon>Triparma</taxon>
    </lineage>
</organism>
<evidence type="ECO:0000313" key="3">
    <source>
        <dbReference type="Proteomes" id="UP001165082"/>
    </source>
</evidence>
<reference evidence="2" key="1">
    <citation type="submission" date="2022-07" db="EMBL/GenBank/DDBJ databases">
        <title>Genome analysis of Parmales, a sister group of diatoms, reveals the evolutionary specialization of diatoms from phago-mixotrophs to photoautotrophs.</title>
        <authorList>
            <person name="Ban H."/>
            <person name="Sato S."/>
            <person name="Yoshikawa S."/>
            <person name="Kazumasa Y."/>
            <person name="Nakamura Y."/>
            <person name="Ichinomiya M."/>
            <person name="Saitoh K."/>
            <person name="Sato N."/>
            <person name="Blanc-Mathieu R."/>
            <person name="Endo H."/>
            <person name="Kuwata A."/>
            <person name="Ogata H."/>
        </authorList>
    </citation>
    <scope>NUCLEOTIDE SEQUENCE</scope>
</reference>
<dbReference type="EMBL" id="BRXZ01000761">
    <property type="protein sequence ID" value="GMH53178.1"/>
    <property type="molecule type" value="Genomic_DNA"/>
</dbReference>
<evidence type="ECO:0000313" key="2">
    <source>
        <dbReference type="EMBL" id="GMH53178.1"/>
    </source>
</evidence>
<dbReference type="Proteomes" id="UP001165082">
    <property type="component" value="Unassembled WGS sequence"/>
</dbReference>
<gene>
    <name evidence="2" type="ORF">TrRE_jg6520</name>
</gene>
<dbReference type="AlphaFoldDB" id="A0A9W7DS64"/>
<evidence type="ECO:0000256" key="1">
    <source>
        <dbReference type="SAM" id="MobiDB-lite"/>
    </source>
</evidence>
<comment type="caution">
    <text evidence="2">The sequence shown here is derived from an EMBL/GenBank/DDBJ whole genome shotgun (WGS) entry which is preliminary data.</text>
</comment>
<protein>
    <submittedName>
        <fullName evidence="2">Uncharacterized protein</fullName>
    </submittedName>
</protein>
<feature type="region of interest" description="Disordered" evidence="1">
    <location>
        <begin position="736"/>
        <end position="763"/>
    </location>
</feature>
<sequence>MTHKVEWVAVLVPGSGGSISDLVLSYSAFSLPYAAHAVPPSLITSFIGEVGSNAASSNGDDLDGDDLDGDDLDGEFYTCEEMAIRGGEREDGFETLVSKSRLNNRYVVARLMCDRFRCWRRGEKESLIRRVDELQYKLAPSSVYFISKKSDSYNPLLLSSRIQSIVDGCDGLHAFVGGEDEEGVRVEGIRKKWMQYEGMGLGPDDFRGVVVPKNPNSGGRRDVYIGLDDDVVVGSGGVVEGEEGILPQEPTGLLCKVTIDEDYKISVKDNVSTFSLDGIVKLLVAEEGQRKEEQEEEGEEDQIQTHKLRVALDGRFNRILANGPGLPGGGFSIACQSRKPMSAIKYHVDEAVNVVRVQSRLAFDGATCRVSVQVATNPAFSYAFTSVTVGLNLPPVFKRDTLRIAPGATGGWINEATVQLRIDGDVKAGEKRVVRMQAVMEQAGEGRRIMERTAPPVFVRMYANENLTNAQVTVESADEQHMGFWDRYQRPLSPMLTEEKEAHLLRCYSSSLIRDRQDGEYCLLSEDTFTRCITEVDKEGGCDFRSELEQGLETLDSLTRRGSALHAHLVLHGPDNKKRSAPGVDKGGGFKKKREETSHVVSPGQRPTSPSPPMTLTADTEALCRFIHIYFRDKETDKQMEGDYQARAHTFVRDYCHRRATLYKNGVNYILDTEAQVWCTEDHLFRGLALKSGFRAREGRFELIQPYGWPWPTKDITSLVSLNKYVQLLEEILTAQPQPTTDLPSNEDAHSSNDDAHSSDDDAHSWWDEEASLGQEVEECKARVGKALKGDFDTQALQGLVDRVNLYL</sequence>
<feature type="region of interest" description="Disordered" evidence="1">
    <location>
        <begin position="570"/>
        <end position="615"/>
    </location>
</feature>
<feature type="compositionally biased region" description="Basic and acidic residues" evidence="1">
    <location>
        <begin position="747"/>
        <end position="763"/>
    </location>
</feature>
<dbReference type="OrthoDB" id="10412393at2759"/>
<name>A0A9W7DS64_9STRA</name>
<keyword evidence="3" id="KW-1185">Reference proteome</keyword>